<keyword evidence="1" id="KW-0472">Membrane</keyword>
<comment type="caution">
    <text evidence="2">The sequence shown here is derived from an EMBL/GenBank/DDBJ whole genome shotgun (WGS) entry which is preliminary data.</text>
</comment>
<evidence type="ECO:0000313" key="2">
    <source>
        <dbReference type="EMBL" id="MPN20778.1"/>
    </source>
</evidence>
<keyword evidence="1" id="KW-0812">Transmembrane</keyword>
<sequence>MIVDHGGKQVVCSAYGMKISREMKVDVFHRNDLRISAAGRAAFDTENRPEGRFSERDNDVFTQTRDCVAYADGRRRFSFSGRRRIDRRRQNQLCFFPGTFCRFQKIIIYFCFVLSVKF</sequence>
<dbReference type="EMBL" id="VSSQ01068615">
    <property type="protein sequence ID" value="MPN20778.1"/>
    <property type="molecule type" value="Genomic_DNA"/>
</dbReference>
<protein>
    <submittedName>
        <fullName evidence="2">Uncharacterized protein</fullName>
    </submittedName>
</protein>
<organism evidence="2">
    <name type="scientific">bioreactor metagenome</name>
    <dbReference type="NCBI Taxonomy" id="1076179"/>
    <lineage>
        <taxon>unclassified sequences</taxon>
        <taxon>metagenomes</taxon>
        <taxon>ecological metagenomes</taxon>
    </lineage>
</organism>
<evidence type="ECO:0000256" key="1">
    <source>
        <dbReference type="SAM" id="Phobius"/>
    </source>
</evidence>
<reference evidence="2" key="1">
    <citation type="submission" date="2019-08" db="EMBL/GenBank/DDBJ databases">
        <authorList>
            <person name="Kucharzyk K."/>
            <person name="Murdoch R.W."/>
            <person name="Higgins S."/>
            <person name="Loffler F."/>
        </authorList>
    </citation>
    <scope>NUCLEOTIDE SEQUENCE</scope>
</reference>
<feature type="transmembrane region" description="Helical" evidence="1">
    <location>
        <begin position="93"/>
        <end position="116"/>
    </location>
</feature>
<accession>A0A645G1R9</accession>
<name>A0A645G1R9_9ZZZZ</name>
<keyword evidence="1" id="KW-1133">Transmembrane helix</keyword>
<proteinExistence type="predicted"/>
<gene>
    <name evidence="2" type="ORF">SDC9_168157</name>
</gene>
<dbReference type="AlphaFoldDB" id="A0A645G1R9"/>